<feature type="non-terminal residue" evidence="2">
    <location>
        <position position="1"/>
    </location>
</feature>
<dbReference type="Pfam" id="PF03129">
    <property type="entry name" value="HGTP_anticodon"/>
    <property type="match status" value="1"/>
</dbReference>
<dbReference type="PANTHER" id="PTHR10745:SF0">
    <property type="entry name" value="GLYCINE--TRNA LIGASE"/>
    <property type="match status" value="1"/>
</dbReference>
<feature type="domain" description="Anticodon-binding" evidence="1">
    <location>
        <begin position="4"/>
        <end position="67"/>
    </location>
</feature>
<dbReference type="GO" id="GO:0005737">
    <property type="term" value="C:cytoplasm"/>
    <property type="evidence" value="ECO:0007669"/>
    <property type="project" value="TreeGrafter"/>
</dbReference>
<sequence length="68" mass="7501">GINSKLKALKLSTYFSQSGSIGKRYARADEIGIPKAITIDYQTLEDDTVTVRDINDASQIRVKVGELK</sequence>
<reference evidence="2" key="1">
    <citation type="submission" date="2013-08" db="EMBL/GenBank/DDBJ databases">
        <authorList>
            <person name="Mendez C."/>
            <person name="Richter M."/>
            <person name="Ferrer M."/>
            <person name="Sanchez J."/>
        </authorList>
    </citation>
    <scope>NUCLEOTIDE SEQUENCE</scope>
</reference>
<name>T1BNP3_9ZZZZ</name>
<dbReference type="AlphaFoldDB" id="T1BNP3"/>
<evidence type="ECO:0000259" key="1">
    <source>
        <dbReference type="Pfam" id="PF03129"/>
    </source>
</evidence>
<dbReference type="PANTHER" id="PTHR10745">
    <property type="entry name" value="GLYCYL-TRNA SYNTHETASE/DNA POLYMERASE SUBUNIT GAMMA-2"/>
    <property type="match status" value="1"/>
</dbReference>
<organism evidence="2">
    <name type="scientific">mine drainage metagenome</name>
    <dbReference type="NCBI Taxonomy" id="410659"/>
    <lineage>
        <taxon>unclassified sequences</taxon>
        <taxon>metagenomes</taxon>
        <taxon>ecological metagenomes</taxon>
    </lineage>
</organism>
<dbReference type="SUPFAM" id="SSF52954">
    <property type="entry name" value="Class II aaRS ABD-related"/>
    <property type="match status" value="1"/>
</dbReference>
<dbReference type="InterPro" id="IPR004154">
    <property type="entry name" value="Anticodon-bd"/>
</dbReference>
<keyword evidence="2" id="KW-0030">Aminoacyl-tRNA synthetase</keyword>
<proteinExistence type="predicted"/>
<protein>
    <submittedName>
        <fullName evidence="2">Glycyl-tRNA synthetase</fullName>
    </submittedName>
</protein>
<evidence type="ECO:0000313" key="2">
    <source>
        <dbReference type="EMBL" id="EQD54869.1"/>
    </source>
</evidence>
<keyword evidence="2" id="KW-0436">Ligase</keyword>
<gene>
    <name evidence="2" type="ORF">B1A_12006</name>
</gene>
<dbReference type="GO" id="GO:0006426">
    <property type="term" value="P:glycyl-tRNA aminoacylation"/>
    <property type="evidence" value="ECO:0007669"/>
    <property type="project" value="TreeGrafter"/>
</dbReference>
<dbReference type="Gene3D" id="3.40.50.800">
    <property type="entry name" value="Anticodon-binding domain"/>
    <property type="match status" value="1"/>
</dbReference>
<dbReference type="GO" id="GO:0004820">
    <property type="term" value="F:glycine-tRNA ligase activity"/>
    <property type="evidence" value="ECO:0007669"/>
    <property type="project" value="TreeGrafter"/>
</dbReference>
<accession>T1BNP3</accession>
<dbReference type="EMBL" id="AUZX01008664">
    <property type="protein sequence ID" value="EQD54869.1"/>
    <property type="molecule type" value="Genomic_DNA"/>
</dbReference>
<reference evidence="2" key="2">
    <citation type="journal article" date="2014" name="ISME J.">
        <title>Microbial stratification in low pH oxic and suboxic macroscopic growths along an acid mine drainage.</title>
        <authorList>
            <person name="Mendez-Garcia C."/>
            <person name="Mesa V."/>
            <person name="Sprenger R.R."/>
            <person name="Richter M."/>
            <person name="Diez M.S."/>
            <person name="Solano J."/>
            <person name="Bargiela R."/>
            <person name="Golyshina O.V."/>
            <person name="Manteca A."/>
            <person name="Ramos J.L."/>
            <person name="Gallego J.R."/>
            <person name="Llorente I."/>
            <person name="Martins Dos Santos V.A."/>
            <person name="Jensen O.N."/>
            <person name="Pelaez A.I."/>
            <person name="Sanchez J."/>
            <person name="Ferrer M."/>
        </authorList>
    </citation>
    <scope>NUCLEOTIDE SEQUENCE</scope>
</reference>
<dbReference type="InterPro" id="IPR036621">
    <property type="entry name" value="Anticodon-bd_dom_sf"/>
</dbReference>
<dbReference type="InterPro" id="IPR027031">
    <property type="entry name" value="Gly-tRNA_synthase/POLG2"/>
</dbReference>
<comment type="caution">
    <text evidence="2">The sequence shown here is derived from an EMBL/GenBank/DDBJ whole genome shotgun (WGS) entry which is preliminary data.</text>
</comment>